<sequence>MANAVKSIAKYIRNNEDSADAQTLRDICQALESGEPFDLTRLYGMKSKPFDLAMALLEEWRFDQHVMARRLQKYLSQEET</sequence>
<reference evidence="1 2" key="1">
    <citation type="submission" date="2019-03" db="EMBL/GenBank/DDBJ databases">
        <title>Genomic Encyclopedia of Type Strains, Phase IV (KMG-IV): sequencing the most valuable type-strain genomes for metagenomic binning, comparative biology and taxonomic classification.</title>
        <authorList>
            <person name="Goeker M."/>
        </authorList>
    </citation>
    <scope>NUCLEOTIDE SEQUENCE [LARGE SCALE GENOMIC DNA]</scope>
    <source>
        <strain evidence="1 2">DSM 103923</strain>
    </source>
</reference>
<comment type="caution">
    <text evidence="1">The sequence shown here is derived from an EMBL/GenBank/DDBJ whole genome shotgun (WGS) entry which is preliminary data.</text>
</comment>
<dbReference type="RefSeq" id="WP_126463308.1">
    <property type="nucleotide sequence ID" value="NZ_AP018721.1"/>
</dbReference>
<dbReference type="Proteomes" id="UP000295135">
    <property type="component" value="Unassembled WGS sequence"/>
</dbReference>
<organism evidence="1 2">
    <name type="scientific">Sulfuritortus calidifontis</name>
    <dbReference type="NCBI Taxonomy" id="1914471"/>
    <lineage>
        <taxon>Bacteria</taxon>
        <taxon>Pseudomonadati</taxon>
        <taxon>Pseudomonadota</taxon>
        <taxon>Betaproteobacteria</taxon>
        <taxon>Nitrosomonadales</taxon>
        <taxon>Thiobacillaceae</taxon>
        <taxon>Sulfuritortus</taxon>
    </lineage>
</organism>
<accession>A0A4R3JUE4</accession>
<name>A0A4R3JUE4_9PROT</name>
<evidence type="ECO:0000313" key="1">
    <source>
        <dbReference type="EMBL" id="TCS71363.1"/>
    </source>
</evidence>
<dbReference type="OrthoDB" id="8857527at2"/>
<proteinExistence type="predicted"/>
<protein>
    <submittedName>
        <fullName evidence="1">Uncharacterized protein</fullName>
    </submittedName>
</protein>
<dbReference type="AlphaFoldDB" id="A0A4R3JUE4"/>
<gene>
    <name evidence="1" type="ORF">EDC61_11090</name>
</gene>
<keyword evidence="2" id="KW-1185">Reference proteome</keyword>
<dbReference type="EMBL" id="SLZY01000010">
    <property type="protein sequence ID" value="TCS71363.1"/>
    <property type="molecule type" value="Genomic_DNA"/>
</dbReference>
<evidence type="ECO:0000313" key="2">
    <source>
        <dbReference type="Proteomes" id="UP000295135"/>
    </source>
</evidence>